<dbReference type="Proteomes" id="UP001055811">
    <property type="component" value="Linkage Group LG08"/>
</dbReference>
<name>A0ACB8ZU14_CICIN</name>
<organism evidence="1 2">
    <name type="scientific">Cichorium intybus</name>
    <name type="common">Chicory</name>
    <dbReference type="NCBI Taxonomy" id="13427"/>
    <lineage>
        <taxon>Eukaryota</taxon>
        <taxon>Viridiplantae</taxon>
        <taxon>Streptophyta</taxon>
        <taxon>Embryophyta</taxon>
        <taxon>Tracheophyta</taxon>
        <taxon>Spermatophyta</taxon>
        <taxon>Magnoliopsida</taxon>
        <taxon>eudicotyledons</taxon>
        <taxon>Gunneridae</taxon>
        <taxon>Pentapetalae</taxon>
        <taxon>asterids</taxon>
        <taxon>campanulids</taxon>
        <taxon>Asterales</taxon>
        <taxon>Asteraceae</taxon>
        <taxon>Cichorioideae</taxon>
        <taxon>Cichorieae</taxon>
        <taxon>Cichoriinae</taxon>
        <taxon>Cichorium</taxon>
    </lineage>
</organism>
<dbReference type="EMBL" id="CM042016">
    <property type="protein sequence ID" value="KAI3701211.1"/>
    <property type="molecule type" value="Genomic_DNA"/>
</dbReference>
<keyword evidence="2" id="KW-1185">Reference proteome</keyword>
<protein>
    <submittedName>
        <fullName evidence="1">Uncharacterized protein</fullName>
    </submittedName>
</protein>
<evidence type="ECO:0000313" key="2">
    <source>
        <dbReference type="Proteomes" id="UP001055811"/>
    </source>
</evidence>
<comment type="caution">
    <text evidence="1">The sequence shown here is derived from an EMBL/GenBank/DDBJ whole genome shotgun (WGS) entry which is preliminary data.</text>
</comment>
<reference evidence="1 2" key="2">
    <citation type="journal article" date="2022" name="Mol. Ecol. Resour.">
        <title>The genomes of chicory, endive, great burdock and yacon provide insights into Asteraceae paleo-polyploidization history and plant inulin production.</title>
        <authorList>
            <person name="Fan W."/>
            <person name="Wang S."/>
            <person name="Wang H."/>
            <person name="Wang A."/>
            <person name="Jiang F."/>
            <person name="Liu H."/>
            <person name="Zhao H."/>
            <person name="Xu D."/>
            <person name="Zhang Y."/>
        </authorList>
    </citation>
    <scope>NUCLEOTIDE SEQUENCE [LARGE SCALE GENOMIC DNA]</scope>
    <source>
        <strain evidence="2">cv. Punajuju</strain>
        <tissue evidence="1">Leaves</tissue>
    </source>
</reference>
<evidence type="ECO:0000313" key="1">
    <source>
        <dbReference type="EMBL" id="KAI3701211.1"/>
    </source>
</evidence>
<reference evidence="2" key="1">
    <citation type="journal article" date="2022" name="Mol. Ecol. Resour.">
        <title>The genomes of chicory, endive, great burdock and yacon provide insights into Asteraceae palaeo-polyploidization history and plant inulin production.</title>
        <authorList>
            <person name="Fan W."/>
            <person name="Wang S."/>
            <person name="Wang H."/>
            <person name="Wang A."/>
            <person name="Jiang F."/>
            <person name="Liu H."/>
            <person name="Zhao H."/>
            <person name="Xu D."/>
            <person name="Zhang Y."/>
        </authorList>
    </citation>
    <scope>NUCLEOTIDE SEQUENCE [LARGE SCALE GENOMIC DNA]</scope>
    <source>
        <strain evidence="2">cv. Punajuju</strain>
    </source>
</reference>
<accession>A0ACB8ZU14</accession>
<proteinExistence type="predicted"/>
<gene>
    <name evidence="1" type="ORF">L2E82_45860</name>
</gene>
<sequence>MNACGYFFSSLIHMICLCVDVFLSLDSSLIITEMGTFGPLYLDHIVKKDLGVSRTWMGLRANSREIVSEIDESIFEDISEDTLLGLVDDYVGTRLGLVDDCADDEI</sequence>